<evidence type="ECO:0000256" key="2">
    <source>
        <dbReference type="ARBA" id="ARBA00022741"/>
    </source>
</evidence>
<evidence type="ECO:0000313" key="15">
    <source>
        <dbReference type="EMBL" id="KAF1019108.1"/>
    </source>
</evidence>
<keyword evidence="7" id="KW-0413">Isomerase</keyword>
<evidence type="ECO:0000256" key="7">
    <source>
        <dbReference type="ARBA" id="ARBA00023235"/>
    </source>
</evidence>
<feature type="domain" description="UvrD-like helicase ATP-binding" evidence="13">
    <location>
        <begin position="25"/>
        <end position="306"/>
    </location>
</feature>
<accession>A0A7V8FLB1</accession>
<keyword evidence="2 12" id="KW-0547">Nucleotide-binding</keyword>
<comment type="similarity">
    <text evidence="1">Belongs to the helicase family. UvrD subfamily.</text>
</comment>
<dbReference type="InterPro" id="IPR014016">
    <property type="entry name" value="UvrD-like_ATP-bd"/>
</dbReference>
<evidence type="ECO:0000256" key="8">
    <source>
        <dbReference type="ARBA" id="ARBA00034617"/>
    </source>
</evidence>
<dbReference type="SUPFAM" id="SSF52540">
    <property type="entry name" value="P-loop containing nucleoside triphosphate hydrolases"/>
    <property type="match status" value="1"/>
</dbReference>
<protein>
    <recommendedName>
        <fullName evidence="9">DNA 3'-5' helicase</fullName>
        <ecNumber evidence="9">5.6.2.4</ecNumber>
    </recommendedName>
    <alternativeName>
        <fullName evidence="10">DNA 3'-5' helicase II</fullName>
    </alternativeName>
</protein>
<evidence type="ECO:0000256" key="12">
    <source>
        <dbReference type="PROSITE-ProRule" id="PRU00560"/>
    </source>
</evidence>
<dbReference type="InterPro" id="IPR027417">
    <property type="entry name" value="P-loop_NTPase"/>
</dbReference>
<dbReference type="GO" id="GO:0016787">
    <property type="term" value="F:hydrolase activity"/>
    <property type="evidence" value="ECO:0007669"/>
    <property type="project" value="UniProtKB-UniRule"/>
</dbReference>
<evidence type="ECO:0000256" key="11">
    <source>
        <dbReference type="ARBA" id="ARBA00048988"/>
    </source>
</evidence>
<sequence>MSQDSLFFSAPADAHAAALDSPLLAALNDEQRAAVALPPVPALILAGAGSGKTRVLTTRIAWLLQTRQASPGGIMAVTFTNKAAKEMLTRLSAMLPINVRGMWIGTFHGLCNRFLRAHAKLANLPATFQILDTQDQLSAIKRLMKQHNIDDERYPPKQVMWFIAGAKENGERPGDVEARDADTRKKIELYQLYEDQCQREGVVDFGELMLRSYELMRDNAAVREHYQRRFRHVLVDEFQDTNRLQYAWLKLFSGQATPQVASVFAVGDDDQSIYAFRGARVGNMADFVREFGVEHQIKLEQNYRSHSNILDSANELISHNHHRLGKNLRTDAGPGEPVRVYEAARDLDETQWLVDEVKHLVRDGLRRSEVAVLYRSNAQSRVIETALFNAAIPYRVYGGLRFFERAEIKHALAYLRLIENPRDDTSFLRVVNFPPRGIGARSIEQLQDAARASGQALNDAVGAVGGKAGANLSAFVAKIDVLRERTQNATLRETIEAVLDLSGLVDHYREEREGADRIENLQELVNAAESFVTQEGFGRDAVALPVDELASSLRQSPASQGLDVSQPVLDEPMASALGVSPDGETLSPLAAFLTHAALESGDNQAQAGQDAVQLMTVHAAKGLEFDAVFITGLEEGLFPHENSLSDFDGLEEERRLMYVAITRARKRLYLSHAQSRLLHGQTRYNVKSRFFDELPEAALKWIAPRQSAFGGSGGSIPYAGSYAPSSTRRHGDFGAYDAMTGAGPVPVQKAAPSHGLKLGMRVFHTKFGEGTVLTLEGTGADARAQINFPRHGVKWLALSVAKLTPVE</sequence>
<evidence type="ECO:0000256" key="3">
    <source>
        <dbReference type="ARBA" id="ARBA00022801"/>
    </source>
</evidence>
<dbReference type="CDD" id="cd17932">
    <property type="entry name" value="DEXQc_UvrD"/>
    <property type="match status" value="1"/>
</dbReference>
<dbReference type="PROSITE" id="PS51217">
    <property type="entry name" value="UVRD_HELICASE_CTER"/>
    <property type="match status" value="1"/>
</dbReference>
<proteinExistence type="inferred from homology"/>
<evidence type="ECO:0000256" key="9">
    <source>
        <dbReference type="ARBA" id="ARBA00034808"/>
    </source>
</evidence>
<feature type="binding site" evidence="12">
    <location>
        <begin position="46"/>
        <end position="53"/>
    </location>
    <ligand>
        <name>ATP</name>
        <dbReference type="ChEBI" id="CHEBI:30616"/>
    </ligand>
</feature>
<dbReference type="Pfam" id="PF13361">
    <property type="entry name" value="UvrD_C"/>
    <property type="match status" value="1"/>
</dbReference>
<dbReference type="CDD" id="cd18807">
    <property type="entry name" value="SF1_C_UvrD"/>
    <property type="match status" value="1"/>
</dbReference>
<evidence type="ECO:0000259" key="13">
    <source>
        <dbReference type="PROSITE" id="PS51198"/>
    </source>
</evidence>
<evidence type="ECO:0000256" key="4">
    <source>
        <dbReference type="ARBA" id="ARBA00022806"/>
    </source>
</evidence>
<evidence type="ECO:0000313" key="16">
    <source>
        <dbReference type="Proteomes" id="UP000461670"/>
    </source>
</evidence>
<dbReference type="GO" id="GO:0043138">
    <property type="term" value="F:3'-5' DNA helicase activity"/>
    <property type="evidence" value="ECO:0007669"/>
    <property type="project" value="UniProtKB-EC"/>
</dbReference>
<evidence type="ECO:0000256" key="1">
    <source>
        <dbReference type="ARBA" id="ARBA00009922"/>
    </source>
</evidence>
<dbReference type="PANTHER" id="PTHR11070:SF2">
    <property type="entry name" value="ATP-DEPENDENT DNA HELICASE SRS2"/>
    <property type="match status" value="1"/>
</dbReference>
<dbReference type="AlphaFoldDB" id="A0A7V8FLB1"/>
<evidence type="ECO:0000259" key="14">
    <source>
        <dbReference type="PROSITE" id="PS51217"/>
    </source>
</evidence>
<feature type="domain" description="UvrD-like helicase C-terminal" evidence="14">
    <location>
        <begin position="307"/>
        <end position="622"/>
    </location>
</feature>
<evidence type="ECO:0000256" key="10">
    <source>
        <dbReference type="ARBA" id="ARBA00034923"/>
    </source>
</evidence>
<dbReference type="EC" id="5.6.2.4" evidence="9"/>
<dbReference type="PROSITE" id="PS51198">
    <property type="entry name" value="UVRD_HELICASE_ATP_BIND"/>
    <property type="match status" value="1"/>
</dbReference>
<dbReference type="GO" id="GO:0005524">
    <property type="term" value="F:ATP binding"/>
    <property type="evidence" value="ECO:0007669"/>
    <property type="project" value="UniProtKB-UniRule"/>
</dbReference>
<keyword evidence="3 12" id="KW-0378">Hydrolase</keyword>
<dbReference type="Gene3D" id="3.40.50.300">
    <property type="entry name" value="P-loop containing nucleotide triphosphate hydrolases"/>
    <property type="match status" value="2"/>
</dbReference>
<dbReference type="InterPro" id="IPR014017">
    <property type="entry name" value="DNA_helicase_UvrD-like_C"/>
</dbReference>
<comment type="catalytic activity">
    <reaction evidence="11">
        <text>ATP + H2O = ADP + phosphate + H(+)</text>
        <dbReference type="Rhea" id="RHEA:13065"/>
        <dbReference type="ChEBI" id="CHEBI:15377"/>
        <dbReference type="ChEBI" id="CHEBI:15378"/>
        <dbReference type="ChEBI" id="CHEBI:30616"/>
        <dbReference type="ChEBI" id="CHEBI:43474"/>
        <dbReference type="ChEBI" id="CHEBI:456216"/>
        <dbReference type="EC" id="5.6.2.4"/>
    </reaction>
</comment>
<keyword evidence="4 12" id="KW-0347">Helicase</keyword>
<evidence type="ECO:0000256" key="5">
    <source>
        <dbReference type="ARBA" id="ARBA00022840"/>
    </source>
</evidence>
<comment type="caution">
    <text evidence="15">The sequence shown here is derived from an EMBL/GenBank/DDBJ whole genome shotgun (WGS) entry which is preliminary data.</text>
</comment>
<dbReference type="GO" id="GO:0005829">
    <property type="term" value="C:cytosol"/>
    <property type="evidence" value="ECO:0007669"/>
    <property type="project" value="TreeGrafter"/>
</dbReference>
<gene>
    <name evidence="15" type="primary">uvrD</name>
    <name evidence="15" type="ORF">GAK30_03307</name>
</gene>
<comment type="catalytic activity">
    <reaction evidence="8">
        <text>Couples ATP hydrolysis with the unwinding of duplex DNA by translocating in the 3'-5' direction.</text>
        <dbReference type="EC" id="5.6.2.4"/>
    </reaction>
</comment>
<name>A0A7V8FLB1_9BURK</name>
<dbReference type="EMBL" id="WNDQ01000064">
    <property type="protein sequence ID" value="KAF1019108.1"/>
    <property type="molecule type" value="Genomic_DNA"/>
</dbReference>
<keyword evidence="6" id="KW-0238">DNA-binding</keyword>
<dbReference type="Pfam" id="PF00580">
    <property type="entry name" value="UvrD-helicase"/>
    <property type="match status" value="1"/>
</dbReference>
<dbReference type="InterPro" id="IPR013986">
    <property type="entry name" value="DExx_box_DNA_helicase_dom_sf"/>
</dbReference>
<organism evidence="15 16">
    <name type="scientific">Paracidovorax wautersii</name>
    <dbReference type="NCBI Taxonomy" id="1177982"/>
    <lineage>
        <taxon>Bacteria</taxon>
        <taxon>Pseudomonadati</taxon>
        <taxon>Pseudomonadota</taxon>
        <taxon>Betaproteobacteria</taxon>
        <taxon>Burkholderiales</taxon>
        <taxon>Comamonadaceae</taxon>
        <taxon>Paracidovorax</taxon>
    </lineage>
</organism>
<dbReference type="Proteomes" id="UP000461670">
    <property type="component" value="Unassembled WGS sequence"/>
</dbReference>
<dbReference type="InterPro" id="IPR000212">
    <property type="entry name" value="DNA_helicase_UvrD/REP"/>
</dbReference>
<dbReference type="PANTHER" id="PTHR11070">
    <property type="entry name" value="UVRD / RECB / PCRA DNA HELICASE FAMILY MEMBER"/>
    <property type="match status" value="1"/>
</dbReference>
<dbReference type="GO" id="GO:0000725">
    <property type="term" value="P:recombinational repair"/>
    <property type="evidence" value="ECO:0007669"/>
    <property type="project" value="TreeGrafter"/>
</dbReference>
<dbReference type="GO" id="GO:0003677">
    <property type="term" value="F:DNA binding"/>
    <property type="evidence" value="ECO:0007669"/>
    <property type="project" value="UniProtKB-KW"/>
</dbReference>
<reference evidence="16" key="1">
    <citation type="journal article" date="2020" name="MBio">
        <title>Horizontal gene transfer to a defensive symbiont with a reduced genome amongst a multipartite beetle microbiome.</title>
        <authorList>
            <person name="Waterworth S.C."/>
            <person name="Florez L.V."/>
            <person name="Rees E.R."/>
            <person name="Hertweck C."/>
            <person name="Kaltenpoth M."/>
            <person name="Kwan J.C."/>
        </authorList>
    </citation>
    <scope>NUCLEOTIDE SEQUENCE [LARGE SCALE GENOMIC DNA]</scope>
</reference>
<dbReference type="Gene3D" id="1.10.486.10">
    <property type="entry name" value="PCRA, domain 4"/>
    <property type="match status" value="1"/>
</dbReference>
<dbReference type="Gene3D" id="1.10.10.160">
    <property type="match status" value="1"/>
</dbReference>
<keyword evidence="5 12" id="KW-0067">ATP-binding</keyword>
<evidence type="ECO:0000256" key="6">
    <source>
        <dbReference type="ARBA" id="ARBA00023125"/>
    </source>
</evidence>
<dbReference type="GO" id="GO:0033202">
    <property type="term" value="C:DNA helicase complex"/>
    <property type="evidence" value="ECO:0007669"/>
    <property type="project" value="TreeGrafter"/>
</dbReference>
<dbReference type="Pfam" id="PF21196">
    <property type="entry name" value="PcrA_UvrD_tudor"/>
    <property type="match status" value="1"/>
</dbReference>